<dbReference type="InterPro" id="IPR003347">
    <property type="entry name" value="JmjC_dom"/>
</dbReference>
<dbReference type="SUPFAM" id="SSF51197">
    <property type="entry name" value="Clavaminate synthase-like"/>
    <property type="match status" value="1"/>
</dbReference>
<dbReference type="EMBL" id="FPIZ01000023">
    <property type="protein sequence ID" value="SFW83982.1"/>
    <property type="molecule type" value="Genomic_DNA"/>
</dbReference>
<organism evidence="2 4">
    <name type="scientific">Chitinophaga sancti</name>
    <dbReference type="NCBI Taxonomy" id="1004"/>
    <lineage>
        <taxon>Bacteria</taxon>
        <taxon>Pseudomonadati</taxon>
        <taxon>Bacteroidota</taxon>
        <taxon>Chitinophagia</taxon>
        <taxon>Chitinophagales</taxon>
        <taxon>Chitinophagaceae</taxon>
        <taxon>Chitinophaga</taxon>
    </lineage>
</organism>
<evidence type="ECO:0000313" key="3">
    <source>
        <dbReference type="EMBL" id="WQG92643.1"/>
    </source>
</evidence>
<accession>A0A1K1SI36</accession>
<dbReference type="PROSITE" id="PS51184">
    <property type="entry name" value="JMJC"/>
    <property type="match status" value="1"/>
</dbReference>
<reference evidence="3 5" key="2">
    <citation type="submission" date="2023-11" db="EMBL/GenBank/DDBJ databases">
        <title>MicrobeMod: A computational toolkit for identifying prokaryotic methylation and restriction-modification with nanopore sequencing.</title>
        <authorList>
            <person name="Crits-Christoph A."/>
            <person name="Kang S.C."/>
            <person name="Lee H."/>
            <person name="Ostrov N."/>
        </authorList>
    </citation>
    <scope>NUCLEOTIDE SEQUENCE [LARGE SCALE GENOMIC DNA]</scope>
    <source>
        <strain evidence="3 5">ATCC 23090</strain>
    </source>
</reference>
<sequence length="424" mass="48765">MSTETRKFDAGWWNNFLDTTENLTKTSVIKDCISREETAAMQQYMLEIIAELARLRTNSFGYRIYIEGRELSHAEMLQFFDVPPKENEDIAQWAERAFGDKKFGLIINQGERFNQQLSKLIADKLKPLIEKTGVPTEGIIFTLFVGNYDSTPLGIHLDMPGKSVIHFHLGPGDKTMYTWNNDEYLKLVGEARHNNKDLDKYLPYANKFPFEEGDLYFMPEDTYHIGTQKGLSMAIACWMYNRSNFDFATRLQDLVAESYLRKKSGNLKPDNNPLDNPAGLDKTLDLFEIPSDLEQLPFKDLLKEIYTDLRYSLHSNAGYRTSPFAREKTTPLTPDDVVELEQPYKILYKNALNGEKLHLFVRGAKIELNKEECIKGFIDEINKGIPVTVRELCAKLDPEWDTEIGDHLVSLIEKHNGVRIIKKG</sequence>
<feature type="domain" description="JmjC" evidence="1">
    <location>
        <begin position="114"/>
        <end position="256"/>
    </location>
</feature>
<gene>
    <name evidence="2" type="ORF">SAMN05661012_05490</name>
    <name evidence="3" type="ORF">SR876_14085</name>
</gene>
<evidence type="ECO:0000259" key="1">
    <source>
        <dbReference type="PROSITE" id="PS51184"/>
    </source>
</evidence>
<evidence type="ECO:0000313" key="4">
    <source>
        <dbReference type="Proteomes" id="UP000183788"/>
    </source>
</evidence>
<evidence type="ECO:0000313" key="2">
    <source>
        <dbReference type="EMBL" id="SFW83982.1"/>
    </source>
</evidence>
<dbReference type="Proteomes" id="UP001326715">
    <property type="component" value="Chromosome"/>
</dbReference>
<dbReference type="Proteomes" id="UP000183788">
    <property type="component" value="Unassembled WGS sequence"/>
</dbReference>
<evidence type="ECO:0000313" key="5">
    <source>
        <dbReference type="Proteomes" id="UP001326715"/>
    </source>
</evidence>
<proteinExistence type="predicted"/>
<dbReference type="RefSeq" id="WP_072364587.1">
    <property type="nucleotide sequence ID" value="NZ_CBHWAX010000115.1"/>
</dbReference>
<reference evidence="2 4" key="1">
    <citation type="submission" date="2016-11" db="EMBL/GenBank/DDBJ databases">
        <authorList>
            <person name="Jaros S."/>
            <person name="Januszkiewicz K."/>
            <person name="Wedrychowicz H."/>
        </authorList>
    </citation>
    <scope>NUCLEOTIDE SEQUENCE [LARGE SCALE GENOMIC DNA]</scope>
    <source>
        <strain evidence="2 4">DSM 784</strain>
    </source>
</reference>
<dbReference type="OrthoDB" id="4518480at2"/>
<name>A0A1K1SI36_9BACT</name>
<dbReference type="AlphaFoldDB" id="A0A1K1SI36"/>
<protein>
    <recommendedName>
        <fullName evidence="1">JmjC domain-containing protein</fullName>
    </recommendedName>
</protein>
<dbReference type="STRING" id="1004.SAMN05661012_05490"/>
<keyword evidence="5" id="KW-1185">Reference proteome</keyword>
<dbReference type="EMBL" id="CP140154">
    <property type="protein sequence ID" value="WQG92643.1"/>
    <property type="molecule type" value="Genomic_DNA"/>
</dbReference>